<dbReference type="GO" id="GO:0007165">
    <property type="term" value="P:signal transduction"/>
    <property type="evidence" value="ECO:0007669"/>
    <property type="project" value="UniProtKB-KW"/>
</dbReference>
<evidence type="ECO:0000313" key="11">
    <source>
        <dbReference type="Proteomes" id="UP000233491"/>
    </source>
</evidence>
<keyword evidence="11" id="KW-1185">Reference proteome</keyword>
<evidence type="ECO:0000259" key="9">
    <source>
        <dbReference type="PROSITE" id="PS50885"/>
    </source>
</evidence>
<comment type="subcellular location">
    <subcellularLocation>
        <location evidence="1">Cell inner membrane</location>
        <topology evidence="1">Multi-pass membrane protein</topology>
    </subcellularLocation>
</comment>
<dbReference type="Pfam" id="PF00672">
    <property type="entry name" value="HAMP"/>
    <property type="match status" value="1"/>
</dbReference>
<evidence type="ECO:0000313" key="10">
    <source>
        <dbReference type="EMBL" id="PKR88269.1"/>
    </source>
</evidence>
<feature type="domain" description="T-SNARE coiled-coil homology" evidence="8">
    <location>
        <begin position="592"/>
        <end position="654"/>
    </location>
</feature>
<dbReference type="InterPro" id="IPR003660">
    <property type="entry name" value="HAMP_dom"/>
</dbReference>
<feature type="transmembrane region" description="Helical" evidence="6">
    <location>
        <begin position="323"/>
        <end position="344"/>
    </location>
</feature>
<evidence type="ECO:0000256" key="5">
    <source>
        <dbReference type="PROSITE-ProRule" id="PRU00284"/>
    </source>
</evidence>
<evidence type="ECO:0000256" key="2">
    <source>
        <dbReference type="ARBA" id="ARBA00022519"/>
    </source>
</evidence>
<dbReference type="InterPro" id="IPR004090">
    <property type="entry name" value="Chemotax_Me-accpt_rcpt"/>
</dbReference>
<dbReference type="RefSeq" id="WP_101290337.1">
    <property type="nucleotide sequence ID" value="NZ_FOUQ01000014.1"/>
</dbReference>
<evidence type="ECO:0000256" key="3">
    <source>
        <dbReference type="ARBA" id="ARBA00023224"/>
    </source>
</evidence>
<dbReference type="InterPro" id="IPR000727">
    <property type="entry name" value="T_SNARE_dom"/>
</dbReference>
<dbReference type="GO" id="GO:0004888">
    <property type="term" value="F:transmembrane signaling receptor activity"/>
    <property type="evidence" value="ECO:0007669"/>
    <property type="project" value="InterPro"/>
</dbReference>
<dbReference type="PRINTS" id="PR00260">
    <property type="entry name" value="CHEMTRNSDUCR"/>
</dbReference>
<protein>
    <recommendedName>
        <fullName evidence="12">Methyl-accepting chemotaxis protein</fullName>
    </recommendedName>
</protein>
<comment type="similarity">
    <text evidence="4">Belongs to the methyl-accepting chemotaxis (MCP) protein family.</text>
</comment>
<dbReference type="GO" id="GO:0006935">
    <property type="term" value="P:chemotaxis"/>
    <property type="evidence" value="ECO:0007669"/>
    <property type="project" value="InterPro"/>
</dbReference>
<dbReference type="GO" id="GO:0005886">
    <property type="term" value="C:plasma membrane"/>
    <property type="evidence" value="ECO:0007669"/>
    <property type="project" value="UniProtKB-SubCell"/>
</dbReference>
<organism evidence="10 11">
    <name type="scientific">Pleomorphomonas diazotrophica</name>
    <dbReference type="NCBI Taxonomy" id="1166257"/>
    <lineage>
        <taxon>Bacteria</taxon>
        <taxon>Pseudomonadati</taxon>
        <taxon>Pseudomonadota</taxon>
        <taxon>Alphaproteobacteria</taxon>
        <taxon>Hyphomicrobiales</taxon>
        <taxon>Pleomorphomonadaceae</taxon>
        <taxon>Pleomorphomonas</taxon>
    </lineage>
</organism>
<evidence type="ECO:0008006" key="12">
    <source>
        <dbReference type="Google" id="ProtNLM"/>
    </source>
</evidence>
<dbReference type="Gene3D" id="6.10.340.10">
    <property type="match status" value="1"/>
</dbReference>
<dbReference type="AlphaFoldDB" id="A0A1I4VYY8"/>
<evidence type="ECO:0000256" key="4">
    <source>
        <dbReference type="ARBA" id="ARBA00029447"/>
    </source>
</evidence>
<dbReference type="SMART" id="SM00304">
    <property type="entry name" value="HAMP"/>
    <property type="match status" value="1"/>
</dbReference>
<feature type="transmembrane region" description="Helical" evidence="6">
    <location>
        <begin position="12"/>
        <end position="33"/>
    </location>
</feature>
<comment type="caution">
    <text evidence="10">The sequence shown here is derived from an EMBL/GenBank/DDBJ whole genome shotgun (WGS) entry which is preliminary data.</text>
</comment>
<dbReference type="PANTHER" id="PTHR32089:SF112">
    <property type="entry name" value="LYSOZYME-LIKE PROTEIN-RELATED"/>
    <property type="match status" value="1"/>
</dbReference>
<dbReference type="Proteomes" id="UP000233491">
    <property type="component" value="Unassembled WGS sequence"/>
</dbReference>
<evidence type="ECO:0000256" key="6">
    <source>
        <dbReference type="SAM" id="Phobius"/>
    </source>
</evidence>
<dbReference type="SMART" id="SM00283">
    <property type="entry name" value="MA"/>
    <property type="match status" value="1"/>
</dbReference>
<reference evidence="10 11" key="1">
    <citation type="submission" date="2017-12" db="EMBL/GenBank/DDBJ databases">
        <title>Anaerobic carbon monoxide metabolism by Pleomorphomonas carboxyditropha sp. nov., a new mesophilic hydrogenogenic carboxidotroph.</title>
        <authorList>
            <person name="Esquivel-Elizondo S."/>
            <person name="Krajmalnik-Brown R."/>
        </authorList>
    </citation>
    <scope>NUCLEOTIDE SEQUENCE [LARGE SCALE GENOMIC DNA]</scope>
    <source>
        <strain evidence="10 11">R5-392</strain>
    </source>
</reference>
<evidence type="ECO:0000256" key="1">
    <source>
        <dbReference type="ARBA" id="ARBA00004429"/>
    </source>
</evidence>
<dbReference type="PANTHER" id="PTHR32089">
    <property type="entry name" value="METHYL-ACCEPTING CHEMOTAXIS PROTEIN MCPB"/>
    <property type="match status" value="1"/>
</dbReference>
<keyword evidence="3 5" id="KW-0807">Transducer</keyword>
<name>A0A1I4VYY8_9HYPH</name>
<keyword evidence="6" id="KW-1133">Transmembrane helix</keyword>
<proteinExistence type="inferred from homology"/>
<dbReference type="InterPro" id="IPR004089">
    <property type="entry name" value="MCPsignal_dom"/>
</dbReference>
<dbReference type="EMBL" id="PJNW01000013">
    <property type="protein sequence ID" value="PKR88269.1"/>
    <property type="molecule type" value="Genomic_DNA"/>
</dbReference>
<dbReference type="SUPFAM" id="SSF58104">
    <property type="entry name" value="Methyl-accepting chemotaxis protein (MCP) signaling domain"/>
    <property type="match status" value="1"/>
</dbReference>
<dbReference type="PROSITE" id="PS50885">
    <property type="entry name" value="HAMP"/>
    <property type="match status" value="1"/>
</dbReference>
<evidence type="ECO:0000259" key="8">
    <source>
        <dbReference type="PROSITE" id="PS50192"/>
    </source>
</evidence>
<feature type="domain" description="Methyl-accepting transducer" evidence="7">
    <location>
        <begin position="440"/>
        <end position="676"/>
    </location>
</feature>
<dbReference type="Pfam" id="PF00015">
    <property type="entry name" value="MCPsignal"/>
    <property type="match status" value="1"/>
</dbReference>
<keyword evidence="2" id="KW-1003">Cell membrane</keyword>
<keyword evidence="2" id="KW-0997">Cell inner membrane</keyword>
<dbReference type="PROSITE" id="PS50111">
    <property type="entry name" value="CHEMOTAXIS_TRANSDUC_2"/>
    <property type="match status" value="1"/>
</dbReference>
<evidence type="ECO:0000259" key="7">
    <source>
        <dbReference type="PROSITE" id="PS50111"/>
    </source>
</evidence>
<keyword evidence="6" id="KW-0812">Transmembrane</keyword>
<accession>A0A1I4VYY8</accession>
<dbReference type="Gene3D" id="1.10.287.950">
    <property type="entry name" value="Methyl-accepting chemotaxis protein"/>
    <property type="match status" value="1"/>
</dbReference>
<sequence>MNRLSVSLTLRITIAVLVAGILVQLGVGAWSSWENARTAARIETVARATLQMFEALPNLRIDRSNTVRALKADQGLDGFVKQLSDARNVEMPAIEAALATLDSADLPDGAQLAKGLRDQFDALKALQAKTEDAFKQDKASRPASLADDYTKAATAMIDELSAVSSRVAEEVRLADGLIDRLLDIKALAWVMRNTAGDASGLTANALGPIGVPENGLETYFTHMASANVAWKTIKDMASGVDLPPAFAEAVAAADREYFSSGAPERQTALLKTVIAGEKADTDTLGWSTYNAPRLTSLLNVANAALAIAESKAVEANAEATLSFWTNLGLFFGALLLAVAIAWVVQRRIIRPLGVIGERMMALARGEFNTEAPYTERSDEIGALGKTMAVFRDSMLETERLRAERADQERLDRERRAADMNALALRFDEAVGDIVTVVASASTELQMSAKSLTSLADSTQNQSASVAAAAEQASANVASVASATEELSSSVAEIARQVEKSSEIASKAVIEANSTNDKVKGLAAAAEKIGAVVELINNIAGQTNLLALNATIEAARAGEMGKGFAVVAAEVKQLADQTAKATAEIGAQIGAMQTATTEAAEAIRGIGTTIETMNDIAKSITGAVDGQNAATEEIARNVQEASVGTGTVSESITSVTMAASESSSAATQVLASASELSKNAELLRHELSNFLGSIRAA</sequence>
<dbReference type="PROSITE" id="PS50192">
    <property type="entry name" value="T_SNARE"/>
    <property type="match status" value="1"/>
</dbReference>
<keyword evidence="6" id="KW-0472">Membrane</keyword>
<gene>
    <name evidence="10" type="ORF">CXZ10_15855</name>
</gene>
<feature type="domain" description="HAMP" evidence="9">
    <location>
        <begin position="346"/>
        <end position="399"/>
    </location>
</feature>
<dbReference type="OrthoDB" id="8456673at2"/>